<keyword evidence="1" id="KW-0805">Transcription regulation</keyword>
<accession>A0A1H0A4D2</accession>
<evidence type="ECO:0000256" key="1">
    <source>
        <dbReference type="ARBA" id="ARBA00023015"/>
    </source>
</evidence>
<keyword evidence="6" id="KW-1185">Reference proteome</keyword>
<keyword evidence="2 5" id="KW-0238">DNA-binding</keyword>
<dbReference type="GeneID" id="40832967"/>
<protein>
    <submittedName>
        <fullName evidence="5">DNA-binding transcriptional regulator, HxlR family</fullName>
    </submittedName>
</protein>
<dbReference type="AlphaFoldDB" id="A0A1H0A4D2"/>
<dbReference type="InterPro" id="IPR036388">
    <property type="entry name" value="WH-like_DNA-bd_sf"/>
</dbReference>
<proteinExistence type="predicted"/>
<dbReference type="InterPro" id="IPR002577">
    <property type="entry name" value="HTH_HxlR"/>
</dbReference>
<dbReference type="PROSITE" id="PS51118">
    <property type="entry name" value="HTH_HXLR"/>
    <property type="match status" value="1"/>
</dbReference>
<dbReference type="PANTHER" id="PTHR33204:SF17">
    <property type="entry name" value="TRANSCRIPTIONAL REGULATORY PROTEIN"/>
    <property type="match status" value="1"/>
</dbReference>
<evidence type="ECO:0000313" key="5">
    <source>
        <dbReference type="EMBL" id="SDN28104.1"/>
    </source>
</evidence>
<dbReference type="RefSeq" id="WP_208868068.1">
    <property type="nucleotide sequence ID" value="NZ_FNHI01000023.1"/>
</dbReference>
<evidence type="ECO:0000259" key="4">
    <source>
        <dbReference type="PROSITE" id="PS51118"/>
    </source>
</evidence>
<reference evidence="6" key="1">
    <citation type="submission" date="2016-10" db="EMBL/GenBank/DDBJ databases">
        <authorList>
            <person name="Varghese N."/>
            <person name="Submissions S."/>
        </authorList>
    </citation>
    <scope>NUCLEOTIDE SEQUENCE [LARGE SCALE GENOMIC DNA]</scope>
    <source>
        <strain evidence="6">CGMCC 4.7042</strain>
    </source>
</reference>
<dbReference type="Gene3D" id="1.10.10.10">
    <property type="entry name" value="Winged helix-like DNA-binding domain superfamily/Winged helix DNA-binding domain"/>
    <property type="match status" value="1"/>
</dbReference>
<feature type="domain" description="HTH hxlR-type" evidence="4">
    <location>
        <begin position="12"/>
        <end position="109"/>
    </location>
</feature>
<evidence type="ECO:0000256" key="2">
    <source>
        <dbReference type="ARBA" id="ARBA00023125"/>
    </source>
</evidence>
<evidence type="ECO:0000256" key="3">
    <source>
        <dbReference type="ARBA" id="ARBA00023163"/>
    </source>
</evidence>
<organism evidence="5 6">
    <name type="scientific">Streptomyces wuyuanensis</name>
    <dbReference type="NCBI Taxonomy" id="1196353"/>
    <lineage>
        <taxon>Bacteria</taxon>
        <taxon>Bacillati</taxon>
        <taxon>Actinomycetota</taxon>
        <taxon>Actinomycetes</taxon>
        <taxon>Kitasatosporales</taxon>
        <taxon>Streptomycetaceae</taxon>
        <taxon>Streptomyces</taxon>
    </lineage>
</organism>
<dbReference type="STRING" id="1196353.SAMN05444921_12367"/>
<sequence>MASRIRLEDRECPLSTTVQHVGEWWTLLILHDAFDGYTRFDQFQESLNISSSMLTTRLRTLVADGLLERRPYQTNPVRHEYVLTERGRSLRPVVVALAAWGNRHLPPAERSMILIDAGTGEEAEPVVVDARTGRSLDDSETFVFAAGPAASEAMRARYTELERKRRARAAETGTAPAAD</sequence>
<dbReference type="Pfam" id="PF01638">
    <property type="entry name" value="HxlR"/>
    <property type="match status" value="1"/>
</dbReference>
<dbReference type="Proteomes" id="UP000199063">
    <property type="component" value="Unassembled WGS sequence"/>
</dbReference>
<keyword evidence="3" id="KW-0804">Transcription</keyword>
<dbReference type="PANTHER" id="PTHR33204">
    <property type="entry name" value="TRANSCRIPTIONAL REGULATOR, MARR FAMILY"/>
    <property type="match status" value="1"/>
</dbReference>
<evidence type="ECO:0000313" key="6">
    <source>
        <dbReference type="Proteomes" id="UP000199063"/>
    </source>
</evidence>
<gene>
    <name evidence="5" type="ORF">SAMN05444921_12367</name>
</gene>
<dbReference type="InterPro" id="IPR036390">
    <property type="entry name" value="WH_DNA-bd_sf"/>
</dbReference>
<name>A0A1H0A4D2_9ACTN</name>
<dbReference type="EMBL" id="FNHI01000023">
    <property type="protein sequence ID" value="SDN28104.1"/>
    <property type="molecule type" value="Genomic_DNA"/>
</dbReference>
<dbReference type="GO" id="GO:0003677">
    <property type="term" value="F:DNA binding"/>
    <property type="evidence" value="ECO:0007669"/>
    <property type="project" value="UniProtKB-KW"/>
</dbReference>
<dbReference type="SUPFAM" id="SSF46785">
    <property type="entry name" value="Winged helix' DNA-binding domain"/>
    <property type="match status" value="1"/>
</dbReference>